<dbReference type="EMBL" id="QFQZ01000064">
    <property type="protein sequence ID" value="PZR32299.1"/>
    <property type="molecule type" value="Genomic_DNA"/>
</dbReference>
<sequence>MSAARDRLASGYYNSQPKTVDNPGGMDNGGHVLNFPLALDDLATVFDETVADNDATQAAIEADNNATQAAIEADNDVTRGEIEALRDQVQTKLDAAEAARDVAIGSAMEADGSAALAEASKNAAAASEAVNKRVVANAFPDRLDATGSWFSEAAVGDPAALADPTPAAIVNVAGYGFEYRASNAQATLYAKGVLSAAAGKVYEIEAEIDQAVVGGGETPAARLGLQGLDAAFASTGAQAVSALVATPAGPVTIVRARFGYAAPAGGVAWPQPGVSVWLRPFVTCNRKADNSGPVTACTARIRRLTVRDVTAVVAAEIKAAEAAASAASVAVASQADAESGIGPGLMSATRVGQAIAAQALSVGDLRDSATPPGARFLRCDGAVYLNSAYPGLRAALGPYRVPLVVRKAATARPRIWRENGLWLAQIPVAGGYELHSSPDLVTWTQRVNPFGTGGILKIVYGAGLYLALDEYGSTWRTSPDLTNWTTRALPTNASTIYDFAWSGVEFVAVHNNNAASRFFSRSLDGIAWTVSATTSTYMPQCVAYGAGGKWVAAGTEVYVSADRGVTWTLGAALSFGIGTRAAGSAGAVAFITGSSGVVWTTNGVDFSGQALPQPPRAITFDGAGFVISSSAGLRRTTDFVTFEGAIATPTDVGDAFHTGTTVNDPYVIATSAGVQSGLDLSTTQFQVPTIAAATAYTSVYIKAY</sequence>
<dbReference type="AlphaFoldDB" id="A0A2W5UX05"/>
<evidence type="ECO:0000313" key="2">
    <source>
        <dbReference type="EMBL" id="PZR32299.1"/>
    </source>
</evidence>
<gene>
    <name evidence="2" type="ORF">DI526_17140</name>
</gene>
<dbReference type="RefSeq" id="WP_304280647.1">
    <property type="nucleotide sequence ID" value="NZ_QFQZ01000064.1"/>
</dbReference>
<accession>A0A2W5UX05</accession>
<dbReference type="Proteomes" id="UP000249393">
    <property type="component" value="Unassembled WGS sequence"/>
</dbReference>
<evidence type="ECO:0000256" key="1">
    <source>
        <dbReference type="SAM" id="MobiDB-lite"/>
    </source>
</evidence>
<dbReference type="SUPFAM" id="SSF50939">
    <property type="entry name" value="Sialidases"/>
    <property type="match status" value="1"/>
</dbReference>
<dbReference type="InterPro" id="IPR036278">
    <property type="entry name" value="Sialidase_sf"/>
</dbReference>
<organism evidence="2 3">
    <name type="scientific">Caulobacter segnis</name>
    <dbReference type="NCBI Taxonomy" id="88688"/>
    <lineage>
        <taxon>Bacteria</taxon>
        <taxon>Pseudomonadati</taxon>
        <taxon>Pseudomonadota</taxon>
        <taxon>Alphaproteobacteria</taxon>
        <taxon>Caulobacterales</taxon>
        <taxon>Caulobacteraceae</taxon>
        <taxon>Caulobacter</taxon>
    </lineage>
</organism>
<proteinExistence type="predicted"/>
<evidence type="ECO:0000313" key="3">
    <source>
        <dbReference type="Proteomes" id="UP000249393"/>
    </source>
</evidence>
<feature type="region of interest" description="Disordered" evidence="1">
    <location>
        <begin position="1"/>
        <end position="27"/>
    </location>
</feature>
<comment type="caution">
    <text evidence="2">The sequence shown here is derived from an EMBL/GenBank/DDBJ whole genome shotgun (WGS) entry which is preliminary data.</text>
</comment>
<name>A0A2W5UX05_9CAUL</name>
<reference evidence="2 3" key="1">
    <citation type="submission" date="2017-08" db="EMBL/GenBank/DDBJ databases">
        <title>Infants hospitalized years apart are colonized by the same room-sourced microbial strains.</title>
        <authorList>
            <person name="Brooks B."/>
            <person name="Olm M.R."/>
            <person name="Firek B.A."/>
            <person name="Baker R."/>
            <person name="Thomas B.C."/>
            <person name="Morowitz M.J."/>
            <person name="Banfield J.F."/>
        </authorList>
    </citation>
    <scope>NUCLEOTIDE SEQUENCE [LARGE SCALE GENOMIC DNA]</scope>
    <source>
        <strain evidence="2">S2_003_000_R2_4</strain>
    </source>
</reference>
<protein>
    <submittedName>
        <fullName evidence="2">Uncharacterized protein</fullName>
    </submittedName>
</protein>